<proteinExistence type="predicted"/>
<name>A0A0D8ZVM2_9CYAN</name>
<dbReference type="Proteomes" id="UP000032452">
    <property type="component" value="Unassembled WGS sequence"/>
</dbReference>
<reference evidence="1 2" key="1">
    <citation type="submission" date="2015-02" db="EMBL/GenBank/DDBJ databases">
        <title>Draft genome of a novel marine cyanobacterium (Chroococcales) isolated from South Atlantic Ocean.</title>
        <authorList>
            <person name="Rigonato J."/>
            <person name="Alvarenga D.O."/>
            <person name="Branco L.H."/>
            <person name="Varani A.M."/>
            <person name="Brandini F.P."/>
            <person name="Fiore M.F."/>
        </authorList>
    </citation>
    <scope>NUCLEOTIDE SEQUENCE [LARGE SCALE GENOMIC DNA]</scope>
    <source>
        <strain evidence="1 2">CENA595</strain>
    </source>
</reference>
<dbReference type="STRING" id="1618023.UH38_07090"/>
<sequence length="193" mass="21546">MHLYFRVYRGTCSINFIILSLIPLFLATSVKATNLILYPITLNQPQSLILTQGKWQQFSSSAGKFTVSLPGKPIEDLETDDDGSVANNFTVVDGETVYLVTYSDLVKEVNRVATEEIFDAVGEGYTADGDKLVNQREVKLDEYPGRVVELNTTDGMVGKATIYLVGNRLYQLIVISPNKEIGEQFFESFRISD</sequence>
<dbReference type="EMBL" id="JYON01000005">
    <property type="protein sequence ID" value="KJH72514.1"/>
    <property type="molecule type" value="Genomic_DNA"/>
</dbReference>
<gene>
    <name evidence="1" type="ORF">UH38_07090</name>
</gene>
<dbReference type="RefSeq" id="WP_045053935.1">
    <property type="nucleotide sequence ID" value="NZ_CAWMDP010000032.1"/>
</dbReference>
<evidence type="ECO:0000313" key="1">
    <source>
        <dbReference type="EMBL" id="KJH72514.1"/>
    </source>
</evidence>
<keyword evidence="2" id="KW-1185">Reference proteome</keyword>
<dbReference type="AlphaFoldDB" id="A0A0D8ZVM2"/>
<comment type="caution">
    <text evidence="1">The sequence shown here is derived from an EMBL/GenBank/DDBJ whole genome shotgun (WGS) entry which is preliminary data.</text>
</comment>
<evidence type="ECO:0000313" key="2">
    <source>
        <dbReference type="Proteomes" id="UP000032452"/>
    </source>
</evidence>
<accession>A0A0D8ZVM2</accession>
<organism evidence="1 2">
    <name type="scientific">Aliterella atlantica CENA595</name>
    <dbReference type="NCBI Taxonomy" id="1618023"/>
    <lineage>
        <taxon>Bacteria</taxon>
        <taxon>Bacillati</taxon>
        <taxon>Cyanobacteriota</taxon>
        <taxon>Cyanophyceae</taxon>
        <taxon>Chroococcidiopsidales</taxon>
        <taxon>Aliterellaceae</taxon>
        <taxon>Aliterella</taxon>
    </lineage>
</organism>
<protein>
    <submittedName>
        <fullName evidence="1">Uncharacterized protein</fullName>
    </submittedName>
</protein>